<dbReference type="Pfam" id="PF06062">
    <property type="entry name" value="UPF0231"/>
    <property type="match status" value="1"/>
</dbReference>
<dbReference type="Proteomes" id="UP001169719">
    <property type="component" value="Unassembled WGS sequence"/>
</dbReference>
<protein>
    <submittedName>
        <fullName evidence="2">YacL family protein</fullName>
    </submittedName>
</protein>
<keyword evidence="3" id="KW-1185">Reference proteome</keyword>
<reference evidence="2" key="1">
    <citation type="submission" date="2024-05" db="EMBL/GenBank/DDBJ databases">
        <title>Genome Sequences of Four Agar- Degrading Marine Bacteria.</title>
        <authorList>
            <person name="Phillips E.K."/>
            <person name="Shaffer J.C."/>
            <person name="Henson M.W."/>
            <person name="Temperton B."/>
            <person name="Thrash C.J."/>
            <person name="Martin M.O."/>
        </authorList>
    </citation>
    <scope>NUCLEOTIDE SEQUENCE</scope>
    <source>
        <strain evidence="2">EKP203</strain>
    </source>
</reference>
<evidence type="ECO:0000313" key="3">
    <source>
        <dbReference type="Proteomes" id="UP001169719"/>
    </source>
</evidence>
<accession>A0ABT7XWY1</accession>
<dbReference type="RefSeq" id="WP_289960558.1">
    <property type="nucleotide sequence ID" value="NZ_JAUEOZ010000001.1"/>
</dbReference>
<evidence type="ECO:0000256" key="1">
    <source>
        <dbReference type="ARBA" id="ARBA00005367"/>
    </source>
</evidence>
<sequence>MDFEFKKNTLLGTYTVYCSMGHEAVAQWLESELGTEITNIDKHLDLLEQARISPFKEINLLGQGYSLSIYDNEVTIKANTVQDESDDWHDEELGSYSNETESVCGLDDFESLLVQWRDFIG</sequence>
<name>A0ABT7XWY1_9VIBR</name>
<dbReference type="PIRSF" id="PIRSF006287">
    <property type="entry name" value="UCP006287"/>
    <property type="match status" value="1"/>
</dbReference>
<proteinExistence type="inferred from homology"/>
<comment type="caution">
    <text evidence="2">The sequence shown here is derived from an EMBL/GenBank/DDBJ whole genome shotgun (WGS) entry which is preliminary data.</text>
</comment>
<comment type="similarity">
    <text evidence="1">Belongs to the UPF0231 family.</text>
</comment>
<dbReference type="InterPro" id="IPR008249">
    <property type="entry name" value="UPF0231"/>
</dbReference>
<dbReference type="EMBL" id="JAUEOZ010000001">
    <property type="protein sequence ID" value="MDN2480284.1"/>
    <property type="molecule type" value="Genomic_DNA"/>
</dbReference>
<evidence type="ECO:0000313" key="2">
    <source>
        <dbReference type="EMBL" id="MDN2480284.1"/>
    </source>
</evidence>
<gene>
    <name evidence="2" type="ORF">QWJ08_02590</name>
</gene>
<organism evidence="2 3">
    <name type="scientific">Vibrio agarivorans</name>
    <dbReference type="NCBI Taxonomy" id="153622"/>
    <lineage>
        <taxon>Bacteria</taxon>
        <taxon>Pseudomonadati</taxon>
        <taxon>Pseudomonadota</taxon>
        <taxon>Gammaproteobacteria</taxon>
        <taxon>Vibrionales</taxon>
        <taxon>Vibrionaceae</taxon>
        <taxon>Vibrio</taxon>
    </lineage>
</organism>